<proteinExistence type="predicted"/>
<dbReference type="RefSeq" id="WP_378224245.1">
    <property type="nucleotide sequence ID" value="NZ_JBHRTK010000028.1"/>
</dbReference>
<dbReference type="Proteomes" id="UP001595583">
    <property type="component" value="Unassembled WGS sequence"/>
</dbReference>
<feature type="region of interest" description="Disordered" evidence="1">
    <location>
        <begin position="94"/>
        <end position="147"/>
    </location>
</feature>
<organism evidence="3 4">
    <name type="scientific">Aquamicrobium soli</name>
    <dbReference type="NCBI Taxonomy" id="1811518"/>
    <lineage>
        <taxon>Bacteria</taxon>
        <taxon>Pseudomonadati</taxon>
        <taxon>Pseudomonadota</taxon>
        <taxon>Alphaproteobacteria</taxon>
        <taxon>Hyphomicrobiales</taxon>
        <taxon>Phyllobacteriaceae</taxon>
        <taxon>Aquamicrobium</taxon>
    </lineage>
</organism>
<dbReference type="EMBL" id="JBHRTK010000028">
    <property type="protein sequence ID" value="MFC3208653.1"/>
    <property type="molecule type" value="Genomic_DNA"/>
</dbReference>
<keyword evidence="2" id="KW-0732">Signal</keyword>
<feature type="compositionally biased region" description="Low complexity" evidence="1">
    <location>
        <begin position="114"/>
        <end position="129"/>
    </location>
</feature>
<evidence type="ECO:0000256" key="2">
    <source>
        <dbReference type="SAM" id="SignalP"/>
    </source>
</evidence>
<evidence type="ECO:0000256" key="1">
    <source>
        <dbReference type="SAM" id="MobiDB-lite"/>
    </source>
</evidence>
<feature type="signal peptide" evidence="2">
    <location>
        <begin position="1"/>
        <end position="24"/>
    </location>
</feature>
<reference evidence="4" key="1">
    <citation type="journal article" date="2019" name="Int. J. Syst. Evol. Microbiol.">
        <title>The Global Catalogue of Microorganisms (GCM) 10K type strain sequencing project: providing services to taxonomists for standard genome sequencing and annotation.</title>
        <authorList>
            <consortium name="The Broad Institute Genomics Platform"/>
            <consortium name="The Broad Institute Genome Sequencing Center for Infectious Disease"/>
            <person name="Wu L."/>
            <person name="Ma J."/>
        </authorList>
    </citation>
    <scope>NUCLEOTIDE SEQUENCE [LARGE SCALE GENOMIC DNA]</scope>
    <source>
        <strain evidence="4">KCTC 52165</strain>
    </source>
</reference>
<accession>A0ABV7KEA5</accession>
<evidence type="ECO:0000313" key="4">
    <source>
        <dbReference type="Proteomes" id="UP001595583"/>
    </source>
</evidence>
<name>A0ABV7KEA5_9HYPH</name>
<feature type="chain" id="PRO_5046162798" evidence="2">
    <location>
        <begin position="25"/>
        <end position="147"/>
    </location>
</feature>
<comment type="caution">
    <text evidence="3">The sequence shown here is derived from an EMBL/GenBank/DDBJ whole genome shotgun (WGS) entry which is preliminary data.</text>
</comment>
<evidence type="ECO:0000313" key="3">
    <source>
        <dbReference type="EMBL" id="MFC3208653.1"/>
    </source>
</evidence>
<sequence>MHIPGMLALAATLTAGAASASSFAVVEGSSSSATPSIVTLGTAGQQTPSILSMGEPLPAVANEKVAAIPSQRRHGRPAPAPLVIRGGVAGSAFAPARPAEKTAESAAIAQPNEQASATQGDAAGQTAAPDTPPAYLPPNGYGKHRPL</sequence>
<gene>
    <name evidence="3" type="ORF">ACFOHJ_20745</name>
</gene>
<keyword evidence="4" id="KW-1185">Reference proteome</keyword>
<protein>
    <submittedName>
        <fullName evidence="3">Uncharacterized protein</fullName>
    </submittedName>
</protein>